<evidence type="ECO:0000256" key="1">
    <source>
        <dbReference type="ARBA" id="ARBA00004651"/>
    </source>
</evidence>
<comment type="subcellular location">
    <subcellularLocation>
        <location evidence="1 7">Cell membrane</location>
        <topology evidence="1 7">Multi-pass membrane protein</topology>
    </subcellularLocation>
</comment>
<dbReference type="InterPro" id="IPR000515">
    <property type="entry name" value="MetI-like"/>
</dbReference>
<evidence type="ECO:0000256" key="4">
    <source>
        <dbReference type="ARBA" id="ARBA00022692"/>
    </source>
</evidence>
<evidence type="ECO:0000256" key="3">
    <source>
        <dbReference type="ARBA" id="ARBA00022475"/>
    </source>
</evidence>
<feature type="transmembrane region" description="Helical" evidence="7">
    <location>
        <begin position="243"/>
        <end position="265"/>
    </location>
</feature>
<evidence type="ECO:0000256" key="7">
    <source>
        <dbReference type="RuleBase" id="RU363032"/>
    </source>
</evidence>
<protein>
    <submittedName>
        <fullName evidence="9">Carbohydrate ABC transporter permease</fullName>
    </submittedName>
</protein>
<dbReference type="PANTHER" id="PTHR32243">
    <property type="entry name" value="MALTOSE TRANSPORT SYSTEM PERMEASE-RELATED"/>
    <property type="match status" value="1"/>
</dbReference>
<dbReference type="CDD" id="cd06261">
    <property type="entry name" value="TM_PBP2"/>
    <property type="match status" value="1"/>
</dbReference>
<dbReference type="RefSeq" id="WP_164624748.1">
    <property type="nucleotide sequence ID" value="NZ_JAAIVJ010000004.1"/>
</dbReference>
<dbReference type="EMBL" id="JAAIVJ010000004">
    <property type="protein sequence ID" value="NEY90355.1"/>
    <property type="molecule type" value="Genomic_DNA"/>
</dbReference>
<organism evidence="9 10">
    <name type="scientific">Tabrizicola oligotrophica</name>
    <dbReference type="NCBI Taxonomy" id="2710650"/>
    <lineage>
        <taxon>Bacteria</taxon>
        <taxon>Pseudomonadati</taxon>
        <taxon>Pseudomonadota</taxon>
        <taxon>Alphaproteobacteria</taxon>
        <taxon>Rhodobacterales</taxon>
        <taxon>Paracoccaceae</taxon>
        <taxon>Tabrizicola</taxon>
    </lineage>
</organism>
<dbReference type="Gene3D" id="1.10.3720.10">
    <property type="entry name" value="MetI-like"/>
    <property type="match status" value="1"/>
</dbReference>
<dbReference type="InterPro" id="IPR050901">
    <property type="entry name" value="BP-dep_ABC_trans_perm"/>
</dbReference>
<feature type="transmembrane region" description="Helical" evidence="7">
    <location>
        <begin position="122"/>
        <end position="140"/>
    </location>
</feature>
<dbReference type="GO" id="GO:0055085">
    <property type="term" value="P:transmembrane transport"/>
    <property type="evidence" value="ECO:0007669"/>
    <property type="project" value="InterPro"/>
</dbReference>
<evidence type="ECO:0000313" key="10">
    <source>
        <dbReference type="Proteomes" id="UP000477782"/>
    </source>
</evidence>
<keyword evidence="5 7" id="KW-1133">Transmembrane helix</keyword>
<dbReference type="SUPFAM" id="SSF161098">
    <property type="entry name" value="MetI-like"/>
    <property type="match status" value="1"/>
</dbReference>
<dbReference type="InterPro" id="IPR035906">
    <property type="entry name" value="MetI-like_sf"/>
</dbReference>
<feature type="domain" description="ABC transmembrane type-1" evidence="8">
    <location>
        <begin position="77"/>
        <end position="267"/>
    </location>
</feature>
<dbReference type="GO" id="GO:0005886">
    <property type="term" value="C:plasma membrane"/>
    <property type="evidence" value="ECO:0007669"/>
    <property type="project" value="UniProtKB-SubCell"/>
</dbReference>
<dbReference type="Proteomes" id="UP000477782">
    <property type="component" value="Unassembled WGS sequence"/>
</dbReference>
<keyword evidence="10" id="KW-1185">Reference proteome</keyword>
<feature type="transmembrane region" description="Helical" evidence="7">
    <location>
        <begin position="76"/>
        <end position="102"/>
    </location>
</feature>
<dbReference type="PROSITE" id="PS50928">
    <property type="entry name" value="ABC_TM1"/>
    <property type="match status" value="1"/>
</dbReference>
<dbReference type="PANTHER" id="PTHR32243:SF18">
    <property type="entry name" value="INNER MEMBRANE ABC TRANSPORTER PERMEASE PROTEIN YCJP"/>
    <property type="match status" value="1"/>
</dbReference>
<dbReference type="Pfam" id="PF00528">
    <property type="entry name" value="BPD_transp_1"/>
    <property type="match status" value="1"/>
</dbReference>
<evidence type="ECO:0000256" key="2">
    <source>
        <dbReference type="ARBA" id="ARBA00022448"/>
    </source>
</evidence>
<keyword evidence="4 7" id="KW-0812">Transmembrane</keyword>
<keyword evidence="2 7" id="KW-0813">Transport</keyword>
<comment type="caution">
    <text evidence="9">The sequence shown here is derived from an EMBL/GenBank/DDBJ whole genome shotgun (WGS) entry which is preliminary data.</text>
</comment>
<name>A0A6M0QSD2_9RHOB</name>
<comment type="similarity">
    <text evidence="7">Belongs to the binding-protein-dependent transport system permease family.</text>
</comment>
<evidence type="ECO:0000256" key="5">
    <source>
        <dbReference type="ARBA" id="ARBA00022989"/>
    </source>
</evidence>
<dbReference type="AlphaFoldDB" id="A0A6M0QSD2"/>
<feature type="transmembrane region" description="Helical" evidence="7">
    <location>
        <begin position="146"/>
        <end position="168"/>
    </location>
</feature>
<keyword evidence="3" id="KW-1003">Cell membrane</keyword>
<evidence type="ECO:0000256" key="6">
    <source>
        <dbReference type="ARBA" id="ARBA00023136"/>
    </source>
</evidence>
<feature type="transmembrane region" description="Helical" evidence="7">
    <location>
        <begin position="189"/>
        <end position="214"/>
    </location>
</feature>
<feature type="transmembrane region" description="Helical" evidence="7">
    <location>
        <begin position="17"/>
        <end position="38"/>
    </location>
</feature>
<proteinExistence type="inferred from homology"/>
<reference evidence="9 10" key="1">
    <citation type="submission" date="2020-02" db="EMBL/GenBank/DDBJ databases">
        <authorList>
            <person name="Chen W.-M."/>
        </authorList>
    </citation>
    <scope>NUCLEOTIDE SEQUENCE [LARGE SCALE GENOMIC DNA]</scope>
    <source>
        <strain evidence="9 10">KMS-5</strain>
    </source>
</reference>
<evidence type="ECO:0000259" key="8">
    <source>
        <dbReference type="PROSITE" id="PS50928"/>
    </source>
</evidence>
<gene>
    <name evidence="9" type="ORF">G4Z14_08595</name>
</gene>
<accession>A0A6M0QSD2</accession>
<keyword evidence="6 7" id="KW-0472">Membrane</keyword>
<sequence length="282" mass="31099">MSATLARHKARERRRAVTLWLLAVSVTVFFFFPVYWMFSSAFKTDEVSSTFPPVFTFAPSMDNFVHLFLEAEAGKALWNSFFIVTIATLLAMIAGTMAAYALARFDIKGKNAMAIEILSVRMLPPIVSVIPLFMIARWLGIFDTPWLLIAVYTLSGLPFVVWIMRVFIQDIPQSVEEAAMIDGCGRIEAFWRVTLPLLLPGLAATMVIVFMFAWNEFLLASLLTSSDAKTLPVIAANAIKPKAIAFGLACAAGVIMSMPVIVLVLMMQKYLVQGLTLGAVKG</sequence>
<evidence type="ECO:0000313" key="9">
    <source>
        <dbReference type="EMBL" id="NEY90355.1"/>
    </source>
</evidence>